<name>A0A0M9GMH3_9HYPH</name>
<dbReference type="PANTHER" id="PTHR30576">
    <property type="entry name" value="COLANIC BIOSYNTHESIS UDP-GLUCOSE LIPID CARRIER TRANSFERASE"/>
    <property type="match status" value="1"/>
</dbReference>
<feature type="transmembrane region" description="Helical" evidence="3">
    <location>
        <begin position="7"/>
        <end position="28"/>
    </location>
</feature>
<evidence type="ECO:0000256" key="3">
    <source>
        <dbReference type="SAM" id="Phobius"/>
    </source>
</evidence>
<dbReference type="STRING" id="1514904.SU32_10080"/>
<keyword evidence="3" id="KW-0812">Transmembrane</keyword>
<reference evidence="5 6" key="1">
    <citation type="submission" date="2015-01" db="EMBL/GenBank/DDBJ databases">
        <title>Ahrensia donghaiensis sp. nov., a novel dimethylsulphoniopropionate-cleavage bacterium isolated from seawater and emended descriptions of the genus Ahrensia and Ahrensia kielensis.</title>
        <authorList>
            <person name="Liu J."/>
        </authorList>
    </citation>
    <scope>NUCLEOTIDE SEQUENCE [LARGE SCALE GENOMIC DNA]</scope>
    <source>
        <strain evidence="5 6">LZD062</strain>
    </source>
</reference>
<keyword evidence="6" id="KW-1185">Reference proteome</keyword>
<dbReference type="PANTHER" id="PTHR30576:SF10">
    <property type="entry name" value="SLL5057 PROTEIN"/>
    <property type="match status" value="1"/>
</dbReference>
<gene>
    <name evidence="5" type="ORF">SU32_10080</name>
</gene>
<dbReference type="AlphaFoldDB" id="A0A0M9GMH3"/>
<sequence>MRRALDISFALSIIVVFWWLLLLVWFAVKMTSKGPGIFVQQRVGLHCKPFFLYKFRTMLDGTEQVGSHEIKSNSVTKIGRFLRKTKIDELPQVFNILQGNMSLIGPRPCLLSQYELVEVRSKCGVYEVLPGITGYSQVKNIDMSSVEHLAKEDEKYIKIRTLTLDFQILVSTVLGWKLL</sequence>
<evidence type="ECO:0000313" key="6">
    <source>
        <dbReference type="Proteomes" id="UP000038011"/>
    </source>
</evidence>
<dbReference type="EMBL" id="JXMU01000013">
    <property type="protein sequence ID" value="KPB01240.1"/>
    <property type="molecule type" value="Genomic_DNA"/>
</dbReference>
<keyword evidence="2" id="KW-0270">Exopolysaccharide synthesis</keyword>
<feature type="domain" description="Bacterial sugar transferase" evidence="4">
    <location>
        <begin position="2"/>
        <end position="174"/>
    </location>
</feature>
<dbReference type="Pfam" id="PF02397">
    <property type="entry name" value="Bac_transf"/>
    <property type="match status" value="1"/>
</dbReference>
<evidence type="ECO:0000259" key="4">
    <source>
        <dbReference type="Pfam" id="PF02397"/>
    </source>
</evidence>
<protein>
    <recommendedName>
        <fullName evidence="4">Bacterial sugar transferase domain-containing protein</fullName>
    </recommendedName>
</protein>
<proteinExistence type="inferred from homology"/>
<keyword evidence="3" id="KW-1133">Transmembrane helix</keyword>
<dbReference type="GO" id="GO:0016780">
    <property type="term" value="F:phosphotransferase activity, for other substituted phosphate groups"/>
    <property type="evidence" value="ECO:0007669"/>
    <property type="project" value="TreeGrafter"/>
</dbReference>
<dbReference type="Proteomes" id="UP000038011">
    <property type="component" value="Unassembled WGS sequence"/>
</dbReference>
<comment type="similarity">
    <text evidence="1">Belongs to the bacterial sugar transferase family.</text>
</comment>
<dbReference type="GO" id="GO:0000271">
    <property type="term" value="P:polysaccharide biosynthetic process"/>
    <property type="evidence" value="ECO:0007669"/>
    <property type="project" value="UniProtKB-KW"/>
</dbReference>
<evidence type="ECO:0000256" key="2">
    <source>
        <dbReference type="ARBA" id="ARBA00023169"/>
    </source>
</evidence>
<keyword evidence="3" id="KW-0472">Membrane</keyword>
<dbReference type="PATRIC" id="fig|1514904.3.peg.848"/>
<comment type="caution">
    <text evidence="5">The sequence shown here is derived from an EMBL/GenBank/DDBJ whole genome shotgun (WGS) entry which is preliminary data.</text>
</comment>
<evidence type="ECO:0000256" key="1">
    <source>
        <dbReference type="ARBA" id="ARBA00006464"/>
    </source>
</evidence>
<dbReference type="InterPro" id="IPR003362">
    <property type="entry name" value="Bact_transf"/>
</dbReference>
<organism evidence="5 6">
    <name type="scientific">Ahrensia marina</name>
    <dbReference type="NCBI Taxonomy" id="1514904"/>
    <lineage>
        <taxon>Bacteria</taxon>
        <taxon>Pseudomonadati</taxon>
        <taxon>Pseudomonadota</taxon>
        <taxon>Alphaproteobacteria</taxon>
        <taxon>Hyphomicrobiales</taxon>
        <taxon>Ahrensiaceae</taxon>
        <taxon>Ahrensia</taxon>
    </lineage>
</organism>
<accession>A0A0M9GMH3</accession>
<evidence type="ECO:0000313" key="5">
    <source>
        <dbReference type="EMBL" id="KPB01240.1"/>
    </source>
</evidence>